<dbReference type="Pfam" id="PF14223">
    <property type="entry name" value="Retrotran_gag_2"/>
    <property type="match status" value="1"/>
</dbReference>
<dbReference type="AlphaFoldDB" id="A0A813W1E5"/>
<evidence type="ECO:0000256" key="1">
    <source>
        <dbReference type="SAM" id="Coils"/>
    </source>
</evidence>
<evidence type="ECO:0000313" key="2">
    <source>
        <dbReference type="EMBL" id="CAF0854115.1"/>
    </source>
</evidence>
<dbReference type="EMBL" id="CAJNOC010001315">
    <property type="protein sequence ID" value="CAF0854115.1"/>
    <property type="molecule type" value="Genomic_DNA"/>
</dbReference>
<protein>
    <submittedName>
        <fullName evidence="2">Uncharacterized protein</fullName>
    </submittedName>
</protein>
<gene>
    <name evidence="2" type="ORF">OXX778_LOCUS9105</name>
</gene>
<dbReference type="Proteomes" id="UP000663879">
    <property type="component" value="Unassembled WGS sequence"/>
</dbReference>
<evidence type="ECO:0000313" key="3">
    <source>
        <dbReference type="Proteomes" id="UP000663879"/>
    </source>
</evidence>
<comment type="caution">
    <text evidence="2">The sequence shown here is derived from an EMBL/GenBank/DDBJ whole genome shotgun (WGS) entry which is preliminary data.</text>
</comment>
<organism evidence="2 3">
    <name type="scientific">Brachionus calyciflorus</name>
    <dbReference type="NCBI Taxonomy" id="104777"/>
    <lineage>
        <taxon>Eukaryota</taxon>
        <taxon>Metazoa</taxon>
        <taxon>Spiralia</taxon>
        <taxon>Gnathifera</taxon>
        <taxon>Rotifera</taxon>
        <taxon>Eurotatoria</taxon>
        <taxon>Monogononta</taxon>
        <taxon>Pseudotrocha</taxon>
        <taxon>Ploima</taxon>
        <taxon>Brachionidae</taxon>
        <taxon>Brachionus</taxon>
    </lineage>
</organism>
<feature type="coiled-coil region" evidence="1">
    <location>
        <begin position="31"/>
        <end position="58"/>
    </location>
</feature>
<sequence>MILMTSIEDKILRRLTRKTAHEICKRILNARQDDNESVEDFMNRIQNFREEIEALGHKMTDQDIAMTIMQGLIREYEIFVQCLTINADINDPDDIDLDEIINSFIIEEKRRIEKNSLQ</sequence>
<reference evidence="2" key="1">
    <citation type="submission" date="2021-02" db="EMBL/GenBank/DDBJ databases">
        <authorList>
            <person name="Nowell W R."/>
        </authorList>
    </citation>
    <scope>NUCLEOTIDE SEQUENCE</scope>
    <source>
        <strain evidence="2">Ploen Becks lab</strain>
    </source>
</reference>
<name>A0A813W1E5_9BILA</name>
<keyword evidence="3" id="KW-1185">Reference proteome</keyword>
<proteinExistence type="predicted"/>
<accession>A0A813W1E5</accession>
<keyword evidence="1" id="KW-0175">Coiled coil</keyword>